<dbReference type="GO" id="GO:0043266">
    <property type="term" value="P:regulation of potassium ion transport"/>
    <property type="evidence" value="ECO:0007669"/>
    <property type="project" value="TreeGrafter"/>
</dbReference>
<dbReference type="Pfam" id="PF05978">
    <property type="entry name" value="UNC-93"/>
    <property type="match status" value="1"/>
</dbReference>
<dbReference type="InterPro" id="IPR051951">
    <property type="entry name" value="UNC-93_regulatory"/>
</dbReference>
<proteinExistence type="inferred from homology"/>
<organism evidence="7">
    <name type="scientific">Darwinula stevensoni</name>
    <dbReference type="NCBI Taxonomy" id="69355"/>
    <lineage>
        <taxon>Eukaryota</taxon>
        <taxon>Metazoa</taxon>
        <taxon>Ecdysozoa</taxon>
        <taxon>Arthropoda</taxon>
        <taxon>Crustacea</taxon>
        <taxon>Oligostraca</taxon>
        <taxon>Ostracoda</taxon>
        <taxon>Podocopa</taxon>
        <taxon>Podocopida</taxon>
        <taxon>Darwinulocopina</taxon>
        <taxon>Darwinuloidea</taxon>
        <taxon>Darwinulidae</taxon>
        <taxon>Darwinula</taxon>
    </lineage>
</organism>
<feature type="transmembrane region" description="Helical" evidence="6">
    <location>
        <begin position="165"/>
        <end position="186"/>
    </location>
</feature>
<sequence length="201" mass="22097">MPATLWGRELMALHPVLHLLQAAGRQVHVQLAASFLPMAFVSCAWGTHNIGYVLICYGVVDALCSLGFGYLIKLVGRIPIFVLGALINAGVIIVLFTWAPNPDNVVVFFVLAGGWGMADAVWQTQINALYGVLFPDNEEAAFSNYRLWESVGFIIAYVLNNVACVYAHTWVVVGFLAVGMGGYFVVEFKERFSSKTFKLED</sequence>
<dbReference type="GO" id="GO:0005886">
    <property type="term" value="C:plasma membrane"/>
    <property type="evidence" value="ECO:0007669"/>
    <property type="project" value="TreeGrafter"/>
</dbReference>
<dbReference type="GO" id="GO:0006937">
    <property type="term" value="P:regulation of muscle contraction"/>
    <property type="evidence" value="ECO:0007669"/>
    <property type="project" value="TreeGrafter"/>
</dbReference>
<dbReference type="Gene3D" id="1.20.1250.20">
    <property type="entry name" value="MFS general substrate transporter like domains"/>
    <property type="match status" value="1"/>
</dbReference>
<evidence type="ECO:0000256" key="3">
    <source>
        <dbReference type="ARBA" id="ARBA00022692"/>
    </source>
</evidence>
<evidence type="ECO:0000256" key="6">
    <source>
        <dbReference type="SAM" id="Phobius"/>
    </source>
</evidence>
<evidence type="ECO:0000313" key="8">
    <source>
        <dbReference type="Proteomes" id="UP000677054"/>
    </source>
</evidence>
<dbReference type="OrthoDB" id="78663at2759"/>
<protein>
    <recommendedName>
        <fullName evidence="9">UNC93-like protein</fullName>
    </recommendedName>
</protein>
<evidence type="ECO:0000256" key="4">
    <source>
        <dbReference type="ARBA" id="ARBA00022989"/>
    </source>
</evidence>
<comment type="subcellular location">
    <subcellularLocation>
        <location evidence="1">Membrane</location>
        <topology evidence="1">Multi-pass membrane protein</topology>
    </subcellularLocation>
</comment>
<dbReference type="GO" id="GO:0015459">
    <property type="term" value="F:potassium channel regulator activity"/>
    <property type="evidence" value="ECO:0007669"/>
    <property type="project" value="TreeGrafter"/>
</dbReference>
<accession>A0A7R8XEC5</accession>
<keyword evidence="8" id="KW-1185">Reference proteome</keyword>
<keyword evidence="4 6" id="KW-1133">Transmembrane helix</keyword>
<keyword evidence="3 6" id="KW-0812">Transmembrane</keyword>
<name>A0A7R8XEC5_9CRUS</name>
<dbReference type="Proteomes" id="UP000677054">
    <property type="component" value="Unassembled WGS sequence"/>
</dbReference>
<dbReference type="PANTHER" id="PTHR19444">
    <property type="entry name" value="UNC-93 RELATED"/>
    <property type="match status" value="1"/>
</dbReference>
<evidence type="ECO:0000256" key="5">
    <source>
        <dbReference type="ARBA" id="ARBA00023136"/>
    </source>
</evidence>
<evidence type="ECO:0000256" key="2">
    <source>
        <dbReference type="ARBA" id="ARBA00009172"/>
    </source>
</evidence>
<keyword evidence="5 6" id="KW-0472">Membrane</keyword>
<evidence type="ECO:0000313" key="7">
    <source>
        <dbReference type="EMBL" id="CAD7248994.1"/>
    </source>
</evidence>
<dbReference type="PANTHER" id="PTHR19444:SF13">
    <property type="entry name" value="PROTEIN UNC-93 HOMOLOG A"/>
    <property type="match status" value="1"/>
</dbReference>
<evidence type="ECO:0008006" key="9">
    <source>
        <dbReference type="Google" id="ProtNLM"/>
    </source>
</evidence>
<gene>
    <name evidence="7" type="ORF">DSTB1V02_LOCUS8795</name>
</gene>
<dbReference type="InterPro" id="IPR036259">
    <property type="entry name" value="MFS_trans_sf"/>
</dbReference>
<dbReference type="InterPro" id="IPR010291">
    <property type="entry name" value="Ion_channel_UNC-93"/>
</dbReference>
<dbReference type="GO" id="GO:0055120">
    <property type="term" value="C:striated muscle dense body"/>
    <property type="evidence" value="ECO:0007669"/>
    <property type="project" value="TreeGrafter"/>
</dbReference>
<dbReference type="EMBL" id="CAJPEV010002093">
    <property type="protein sequence ID" value="CAG0895623.1"/>
    <property type="molecule type" value="Genomic_DNA"/>
</dbReference>
<comment type="similarity">
    <text evidence="2">Belongs to the unc-93 family.</text>
</comment>
<feature type="transmembrane region" description="Helical" evidence="6">
    <location>
        <begin position="49"/>
        <end position="71"/>
    </location>
</feature>
<evidence type="ECO:0000256" key="1">
    <source>
        <dbReference type="ARBA" id="ARBA00004141"/>
    </source>
</evidence>
<dbReference type="SUPFAM" id="SSF103473">
    <property type="entry name" value="MFS general substrate transporter"/>
    <property type="match status" value="1"/>
</dbReference>
<feature type="transmembrane region" description="Helical" evidence="6">
    <location>
        <begin position="78"/>
        <end position="99"/>
    </location>
</feature>
<feature type="transmembrane region" description="Helical" evidence="6">
    <location>
        <begin position="105"/>
        <end position="122"/>
    </location>
</feature>
<dbReference type="AlphaFoldDB" id="A0A7R8XEC5"/>
<reference evidence="7" key="1">
    <citation type="submission" date="2020-11" db="EMBL/GenBank/DDBJ databases">
        <authorList>
            <person name="Tran Van P."/>
        </authorList>
    </citation>
    <scope>NUCLEOTIDE SEQUENCE</scope>
</reference>
<dbReference type="EMBL" id="LR901610">
    <property type="protein sequence ID" value="CAD7248994.1"/>
    <property type="molecule type" value="Genomic_DNA"/>
</dbReference>